<gene>
    <name evidence="1" type="ordered locus">Nhal_1748</name>
</gene>
<evidence type="ECO:0000313" key="1">
    <source>
        <dbReference type="EMBL" id="ADE14872.1"/>
    </source>
</evidence>
<reference evidence="2" key="1">
    <citation type="submission" date="2010-04" db="EMBL/GenBank/DDBJ databases">
        <title>Complete genome sequence of Nitrosococcus halophilus Nc4, a salt-adapted, aerobic obligate ammonia-oxidizing sulfur purple bacterium.</title>
        <authorList>
            <consortium name="US DOE Joint Genome Institute"/>
            <person name="Campbell M.A."/>
            <person name="Malfatti S.A."/>
            <person name="Chain P.S.G."/>
            <person name="Heidelberg J.F."/>
            <person name="Ward B.B."/>
            <person name="Klotz M.G."/>
        </authorList>
    </citation>
    <scope>NUCLEOTIDE SEQUENCE [LARGE SCALE GENOMIC DNA]</scope>
    <source>
        <strain evidence="2">Nc4</strain>
    </source>
</reference>
<dbReference type="STRING" id="472759.Nhal_1748"/>
<sequence length="90" mass="10294">MHRATNRFWEWLEKLPEEAQILARKNFSLLRTNPQYPSLHFKKVGKFWPARVGLNYRALAVETSWKVVGIKCCKHVSKASASTAIPALNG</sequence>
<dbReference type="HOGENOM" id="CLU_161929_3_0_6"/>
<organism evidence="1 2">
    <name type="scientific">Nitrosococcus halophilus (strain Nc4)</name>
    <dbReference type="NCBI Taxonomy" id="472759"/>
    <lineage>
        <taxon>Bacteria</taxon>
        <taxon>Pseudomonadati</taxon>
        <taxon>Pseudomonadota</taxon>
        <taxon>Gammaproteobacteria</taxon>
        <taxon>Chromatiales</taxon>
        <taxon>Chromatiaceae</taxon>
        <taxon>Nitrosococcus</taxon>
    </lineage>
</organism>
<evidence type="ECO:0000313" key="2">
    <source>
        <dbReference type="Proteomes" id="UP000001844"/>
    </source>
</evidence>
<dbReference type="AlphaFoldDB" id="D5C2Y0"/>
<accession>D5C2Y0</accession>
<dbReference type="Proteomes" id="UP000001844">
    <property type="component" value="Chromosome"/>
</dbReference>
<proteinExistence type="predicted"/>
<dbReference type="KEGG" id="nhl:Nhal_1748"/>
<dbReference type="EMBL" id="CP001798">
    <property type="protein sequence ID" value="ADE14872.1"/>
    <property type="molecule type" value="Genomic_DNA"/>
</dbReference>
<keyword evidence="2" id="KW-1185">Reference proteome</keyword>
<name>D5C2Y0_NITHN</name>
<protein>
    <submittedName>
        <fullName evidence="1">Uncharacterized protein</fullName>
    </submittedName>
</protein>